<name>A0ACB9LMB0_9MYRT</name>
<reference evidence="2" key="1">
    <citation type="journal article" date="2023" name="Front. Plant Sci.">
        <title>Chromosomal-level genome assembly of Melastoma candidum provides insights into trichome evolution.</title>
        <authorList>
            <person name="Zhong Y."/>
            <person name="Wu W."/>
            <person name="Sun C."/>
            <person name="Zou P."/>
            <person name="Liu Y."/>
            <person name="Dai S."/>
            <person name="Zhou R."/>
        </authorList>
    </citation>
    <scope>NUCLEOTIDE SEQUENCE [LARGE SCALE GENOMIC DNA]</scope>
</reference>
<evidence type="ECO:0000313" key="2">
    <source>
        <dbReference type="Proteomes" id="UP001057402"/>
    </source>
</evidence>
<proteinExistence type="predicted"/>
<protein>
    <submittedName>
        <fullName evidence="1">Uncharacterized protein</fullName>
    </submittedName>
</protein>
<keyword evidence="2" id="KW-1185">Reference proteome</keyword>
<gene>
    <name evidence="1" type="ORF">MLD38_037192</name>
</gene>
<sequence length="76" mass="8234">MLWILMGGSRSDKPIKEPSATTSAPAPAITPDWSGFQAYSPIPPPPGFLASSPHGQPYMWGFQVKAKYLSVRILGF</sequence>
<evidence type="ECO:0000313" key="1">
    <source>
        <dbReference type="EMBL" id="KAI4312381.1"/>
    </source>
</evidence>
<dbReference type="EMBL" id="CM042890">
    <property type="protein sequence ID" value="KAI4312381.1"/>
    <property type="molecule type" value="Genomic_DNA"/>
</dbReference>
<organism evidence="1 2">
    <name type="scientific">Melastoma candidum</name>
    <dbReference type="NCBI Taxonomy" id="119954"/>
    <lineage>
        <taxon>Eukaryota</taxon>
        <taxon>Viridiplantae</taxon>
        <taxon>Streptophyta</taxon>
        <taxon>Embryophyta</taxon>
        <taxon>Tracheophyta</taxon>
        <taxon>Spermatophyta</taxon>
        <taxon>Magnoliopsida</taxon>
        <taxon>eudicotyledons</taxon>
        <taxon>Gunneridae</taxon>
        <taxon>Pentapetalae</taxon>
        <taxon>rosids</taxon>
        <taxon>malvids</taxon>
        <taxon>Myrtales</taxon>
        <taxon>Melastomataceae</taxon>
        <taxon>Melastomatoideae</taxon>
        <taxon>Melastomateae</taxon>
        <taxon>Melastoma</taxon>
    </lineage>
</organism>
<dbReference type="Proteomes" id="UP001057402">
    <property type="component" value="Chromosome 11"/>
</dbReference>
<accession>A0ACB9LMB0</accession>
<comment type="caution">
    <text evidence="1">The sequence shown here is derived from an EMBL/GenBank/DDBJ whole genome shotgun (WGS) entry which is preliminary data.</text>
</comment>